<organism evidence="2 3">
    <name type="scientific">Glossina pallidipes</name>
    <name type="common">Tsetse fly</name>
    <dbReference type="NCBI Taxonomy" id="7398"/>
    <lineage>
        <taxon>Eukaryota</taxon>
        <taxon>Metazoa</taxon>
        <taxon>Ecdysozoa</taxon>
        <taxon>Arthropoda</taxon>
        <taxon>Hexapoda</taxon>
        <taxon>Insecta</taxon>
        <taxon>Pterygota</taxon>
        <taxon>Neoptera</taxon>
        <taxon>Endopterygota</taxon>
        <taxon>Diptera</taxon>
        <taxon>Brachycera</taxon>
        <taxon>Muscomorpha</taxon>
        <taxon>Hippoboscoidea</taxon>
        <taxon>Glossinidae</taxon>
        <taxon>Glossina</taxon>
    </lineage>
</organism>
<dbReference type="VEuPathDB" id="VectorBase:GPAI018080"/>
<evidence type="ECO:0000313" key="2">
    <source>
        <dbReference type="EnsemblMetazoa" id="GPAI018080-PA"/>
    </source>
</evidence>
<proteinExistence type="predicted"/>
<evidence type="ECO:0000313" key="3">
    <source>
        <dbReference type="Proteomes" id="UP000092445"/>
    </source>
</evidence>
<feature type="region of interest" description="Disordered" evidence="1">
    <location>
        <begin position="1"/>
        <end position="83"/>
    </location>
</feature>
<dbReference type="AlphaFoldDB" id="A0A1A9ZL58"/>
<protein>
    <submittedName>
        <fullName evidence="2">Uncharacterized protein</fullName>
    </submittedName>
</protein>
<name>A0A1A9ZL58_GLOPL</name>
<feature type="compositionally biased region" description="Basic and acidic residues" evidence="1">
    <location>
        <begin position="1"/>
        <end position="62"/>
    </location>
</feature>
<feature type="compositionally biased region" description="Basic residues" evidence="1">
    <location>
        <begin position="68"/>
        <end position="82"/>
    </location>
</feature>
<dbReference type="EnsemblMetazoa" id="GPAI018080-RA">
    <property type="protein sequence ID" value="GPAI018080-PA"/>
    <property type="gene ID" value="GPAI018080"/>
</dbReference>
<accession>A0A1A9ZL58</accession>
<dbReference type="Proteomes" id="UP000092445">
    <property type="component" value="Unassembled WGS sequence"/>
</dbReference>
<sequence>MYTTYRERESLRDLEREQERDSRLELEREHLERERDERRDRERVRLRERDRERELEDPDCPRPPRPPRPLRRSPTKRIRRPFKSVSSSFSIAVFMSDNDANSTTLQPITIND</sequence>
<evidence type="ECO:0000256" key="1">
    <source>
        <dbReference type="SAM" id="MobiDB-lite"/>
    </source>
</evidence>
<reference evidence="2" key="2">
    <citation type="submission" date="2020-05" db="UniProtKB">
        <authorList>
            <consortium name="EnsemblMetazoa"/>
        </authorList>
    </citation>
    <scope>IDENTIFICATION</scope>
    <source>
        <strain evidence="2">IAEA</strain>
    </source>
</reference>
<reference evidence="3" key="1">
    <citation type="submission" date="2014-03" db="EMBL/GenBank/DDBJ databases">
        <authorList>
            <person name="Aksoy S."/>
            <person name="Warren W."/>
            <person name="Wilson R.K."/>
        </authorList>
    </citation>
    <scope>NUCLEOTIDE SEQUENCE [LARGE SCALE GENOMIC DNA]</scope>
    <source>
        <strain evidence="3">IAEA</strain>
    </source>
</reference>
<keyword evidence="3" id="KW-1185">Reference proteome</keyword>